<organism evidence="10 11">
    <name type="scientific">Rhizobium laguerreae</name>
    <dbReference type="NCBI Taxonomy" id="1076926"/>
    <lineage>
        <taxon>Bacteria</taxon>
        <taxon>Pseudomonadati</taxon>
        <taxon>Pseudomonadota</taxon>
        <taxon>Alphaproteobacteria</taxon>
        <taxon>Hyphomicrobiales</taxon>
        <taxon>Rhizobiaceae</taxon>
        <taxon>Rhizobium/Agrobacterium group</taxon>
        <taxon>Rhizobium</taxon>
    </lineage>
</organism>
<comment type="pathway">
    <text evidence="1">Carbohydrate acid metabolism.</text>
</comment>
<dbReference type="SUPFAM" id="SSF52540">
    <property type="entry name" value="P-loop containing nucleoside triphosphate hydrolases"/>
    <property type="match status" value="1"/>
</dbReference>
<evidence type="ECO:0000256" key="5">
    <source>
        <dbReference type="ARBA" id="ARBA00022741"/>
    </source>
</evidence>
<reference evidence="10 11" key="1">
    <citation type="submission" date="2019-03" db="EMBL/GenBank/DDBJ databases">
        <title>Genomic Encyclopedia of Type Strains, Phase IV (KMG-V): Genome sequencing to study the core and pangenomes of soil and plant-associated prokaryotes.</title>
        <authorList>
            <person name="Whitman W."/>
        </authorList>
    </citation>
    <scope>NUCLEOTIDE SEQUENCE [LARGE SCALE GENOMIC DNA]</scope>
    <source>
        <strain evidence="10 11">FB403</strain>
    </source>
</reference>
<comment type="caution">
    <text evidence="10">The sequence shown here is derived from an EMBL/GenBank/DDBJ whole genome shotgun (WGS) entry which is preliminary data.</text>
</comment>
<evidence type="ECO:0000256" key="7">
    <source>
        <dbReference type="ARBA" id="ARBA00022840"/>
    </source>
</evidence>
<proteinExistence type="inferred from homology"/>
<name>A0AAX2QFG1_9HYPH</name>
<dbReference type="PANTHER" id="PTHR43442:SF3">
    <property type="entry name" value="GLUCONOKINASE-RELATED"/>
    <property type="match status" value="1"/>
</dbReference>
<dbReference type="Proteomes" id="UP000295021">
    <property type="component" value="Unassembled WGS sequence"/>
</dbReference>
<dbReference type="GO" id="GO:0005524">
    <property type="term" value="F:ATP binding"/>
    <property type="evidence" value="ECO:0007669"/>
    <property type="project" value="UniProtKB-KW"/>
</dbReference>
<accession>A0AAX2QFG1</accession>
<evidence type="ECO:0000256" key="1">
    <source>
        <dbReference type="ARBA" id="ARBA00004761"/>
    </source>
</evidence>
<evidence type="ECO:0000313" key="10">
    <source>
        <dbReference type="EMBL" id="TCU18574.1"/>
    </source>
</evidence>
<evidence type="ECO:0000256" key="2">
    <source>
        <dbReference type="ARBA" id="ARBA00008420"/>
    </source>
</evidence>
<dbReference type="GO" id="GO:0005737">
    <property type="term" value="C:cytoplasm"/>
    <property type="evidence" value="ECO:0007669"/>
    <property type="project" value="TreeGrafter"/>
</dbReference>
<keyword evidence="5 9" id="KW-0547">Nucleotide-binding</keyword>
<sequence length="196" mass="21184">MIIASMQETPIVVMGVSGCGKSTVARILSDRMGRPFIEGDDLHPPANVAKMSAGIALTDEDRASWLAQTGELLGAPHPTSVASCSALRSKYRQRLREAAARPLIFLYLQVPRSEVVERMSSRPDHFMPISLVDSQFAALEEPCDEPDVVTITGPGTASELADRFLYHVFTMNRAAIDRQAGSAKAITTPIISSSLD</sequence>
<protein>
    <recommendedName>
        <fullName evidence="3 9">Gluconokinase</fullName>
        <ecNumber evidence="3 9">2.7.1.12</ecNumber>
    </recommendedName>
</protein>
<dbReference type="RefSeq" id="WP_132613708.1">
    <property type="nucleotide sequence ID" value="NZ_CP088092.1"/>
</dbReference>
<gene>
    <name evidence="10" type="ORF">EV131_11481</name>
</gene>
<keyword evidence="4 9" id="KW-0808">Transferase</keyword>
<dbReference type="GO" id="GO:0005975">
    <property type="term" value="P:carbohydrate metabolic process"/>
    <property type="evidence" value="ECO:0007669"/>
    <property type="project" value="InterPro"/>
</dbReference>
<dbReference type="PANTHER" id="PTHR43442">
    <property type="entry name" value="GLUCONOKINASE-RELATED"/>
    <property type="match status" value="1"/>
</dbReference>
<evidence type="ECO:0000313" key="11">
    <source>
        <dbReference type="Proteomes" id="UP000295021"/>
    </source>
</evidence>
<evidence type="ECO:0000256" key="9">
    <source>
        <dbReference type="RuleBase" id="RU363066"/>
    </source>
</evidence>
<dbReference type="EMBL" id="SMBI01000014">
    <property type="protein sequence ID" value="TCU18574.1"/>
    <property type="molecule type" value="Genomic_DNA"/>
</dbReference>
<dbReference type="Gene3D" id="3.40.50.300">
    <property type="entry name" value="P-loop containing nucleotide triphosphate hydrolases"/>
    <property type="match status" value="1"/>
</dbReference>
<dbReference type="CDD" id="cd02021">
    <property type="entry name" value="GntK"/>
    <property type="match status" value="1"/>
</dbReference>
<keyword evidence="6 9" id="KW-0418">Kinase</keyword>
<evidence type="ECO:0000256" key="6">
    <source>
        <dbReference type="ARBA" id="ARBA00022777"/>
    </source>
</evidence>
<dbReference type="EC" id="2.7.1.12" evidence="3 9"/>
<comment type="catalytic activity">
    <reaction evidence="8 9">
        <text>D-gluconate + ATP = 6-phospho-D-gluconate + ADP + H(+)</text>
        <dbReference type="Rhea" id="RHEA:19433"/>
        <dbReference type="ChEBI" id="CHEBI:15378"/>
        <dbReference type="ChEBI" id="CHEBI:18391"/>
        <dbReference type="ChEBI" id="CHEBI:30616"/>
        <dbReference type="ChEBI" id="CHEBI:58759"/>
        <dbReference type="ChEBI" id="CHEBI:456216"/>
        <dbReference type="EC" id="2.7.1.12"/>
    </reaction>
</comment>
<evidence type="ECO:0000256" key="8">
    <source>
        <dbReference type="ARBA" id="ARBA00048090"/>
    </source>
</evidence>
<keyword evidence="7 9" id="KW-0067">ATP-binding</keyword>
<dbReference type="InterPro" id="IPR031322">
    <property type="entry name" value="Shikimate/glucono_kinase"/>
</dbReference>
<dbReference type="InterPro" id="IPR006001">
    <property type="entry name" value="Therm_gnt_kin"/>
</dbReference>
<dbReference type="InterPro" id="IPR027417">
    <property type="entry name" value="P-loop_NTPase"/>
</dbReference>
<evidence type="ECO:0000256" key="3">
    <source>
        <dbReference type="ARBA" id="ARBA00012054"/>
    </source>
</evidence>
<comment type="similarity">
    <text evidence="2 9">Belongs to the gluconokinase GntK/GntV family.</text>
</comment>
<dbReference type="GO" id="GO:0046316">
    <property type="term" value="F:gluconokinase activity"/>
    <property type="evidence" value="ECO:0007669"/>
    <property type="project" value="UniProtKB-EC"/>
</dbReference>
<dbReference type="Pfam" id="PF01202">
    <property type="entry name" value="SKI"/>
    <property type="match status" value="1"/>
</dbReference>
<dbReference type="AlphaFoldDB" id="A0AAX2QFG1"/>
<dbReference type="NCBIfam" id="TIGR01313">
    <property type="entry name" value="therm_gnt_kin"/>
    <property type="match status" value="1"/>
</dbReference>
<evidence type="ECO:0000256" key="4">
    <source>
        <dbReference type="ARBA" id="ARBA00022679"/>
    </source>
</evidence>